<proteinExistence type="predicted"/>
<dbReference type="STRING" id="246195.DNO_0312"/>
<organism evidence="2 3">
    <name type="scientific">Dichelobacter nodosus (strain VCS1703A)</name>
    <dbReference type="NCBI Taxonomy" id="246195"/>
    <lineage>
        <taxon>Bacteria</taxon>
        <taxon>Pseudomonadati</taxon>
        <taxon>Pseudomonadota</taxon>
        <taxon>Gammaproteobacteria</taxon>
        <taxon>Cardiobacteriales</taxon>
        <taxon>Cardiobacteriaceae</taxon>
        <taxon>Dichelobacter</taxon>
    </lineage>
</organism>
<dbReference type="OrthoDB" id="9782229at2"/>
<sequence>MDTIEHLKQTLGPVLLNGMSKEKNYDAALVDIFGLSAVYFADKDIFTAVKDFLAQPEFDAAHILEKMIPESKQRDALLAKLANVHQLEAADAHDFFAKTIHLIVEQMTILAGDKAVPEFLAEQAQSLVGAIPAWSHEFLPANILSLFNITPVVKKPVETVVPSPAATPSEPQQTENEEESKPFPVIAFLIVAALAWIGLKSCNNKTTEAPKNEEAVATVSAAQLALSSTEEHALDRCWALVGDEALKERVHQALTAVFQDRAANCAIEIRNTVANQMTAAEQIEPILTMVRDTAGAAAYIEEKAVHVMHADQAVADKLIADLKAAAPDFTVDYRADIPAFAPAEEAATTEMQAVEVPAEEAAIPDENQAAVIVENDKLVFYFAQEQAELAENASEIAAELLQQVQGKKLVITGDTADAELAQKRAKAVKTFLIEKSISPAQIEIVTTPEKAATDGKGRLVEVAFVAA</sequence>
<dbReference type="HOGENOM" id="CLU_584918_0_0_6"/>
<dbReference type="eggNOG" id="COG2885">
    <property type="taxonomic scope" value="Bacteria"/>
</dbReference>
<dbReference type="AlphaFoldDB" id="A5EW77"/>
<dbReference type="KEGG" id="dno:DNO_0312"/>
<dbReference type="EMBL" id="CP000513">
    <property type="protein sequence ID" value="ABQ13105.1"/>
    <property type="molecule type" value="Genomic_DNA"/>
</dbReference>
<keyword evidence="3" id="KW-1185">Reference proteome</keyword>
<feature type="domain" description="OmpA-like" evidence="1">
    <location>
        <begin position="381"/>
        <end position="445"/>
    </location>
</feature>
<dbReference type="InterPro" id="IPR036737">
    <property type="entry name" value="OmpA-like_sf"/>
</dbReference>
<dbReference type="RefSeq" id="WP_012030656.1">
    <property type="nucleotide sequence ID" value="NC_009446.1"/>
</dbReference>
<dbReference type="SUPFAM" id="SSF103088">
    <property type="entry name" value="OmpA-like"/>
    <property type="match status" value="1"/>
</dbReference>
<evidence type="ECO:0000313" key="3">
    <source>
        <dbReference type="Proteomes" id="UP000000248"/>
    </source>
</evidence>
<name>A5EW77_DICNV</name>
<evidence type="ECO:0000259" key="1">
    <source>
        <dbReference type="Pfam" id="PF00691"/>
    </source>
</evidence>
<reference evidence="2 3" key="1">
    <citation type="journal article" date="2007" name="Nat. Biotechnol.">
        <title>Genome sequence and identification of candidate vaccine antigens from the animal pathogen Dichelobacter nodosus.</title>
        <authorList>
            <person name="Myers G.S."/>
            <person name="Parker D."/>
            <person name="Al-Hasani K."/>
            <person name="Kennan R.M."/>
            <person name="Seemann T."/>
            <person name="Ren Q."/>
            <person name="Badger J.H."/>
            <person name="Selengut J.D."/>
            <person name="Deboy R.T."/>
            <person name="Tettelin H."/>
            <person name="Boyce J.D."/>
            <person name="McCarl V.P."/>
            <person name="Han X."/>
            <person name="Nelson W.C."/>
            <person name="Madupu R."/>
            <person name="Mohamoud Y."/>
            <person name="Holley T."/>
            <person name="Fedorova N."/>
            <person name="Khouri H."/>
            <person name="Bottomley S.P."/>
            <person name="Whittington R.J."/>
            <person name="Adler B."/>
            <person name="Songer J.G."/>
            <person name="Rood J.I."/>
            <person name="Paulsen I.T."/>
        </authorList>
    </citation>
    <scope>NUCLEOTIDE SEQUENCE [LARGE SCALE GENOMIC DNA]</scope>
    <source>
        <strain evidence="2 3">VCS1703A</strain>
    </source>
</reference>
<dbReference type="InterPro" id="IPR006665">
    <property type="entry name" value="OmpA-like"/>
</dbReference>
<dbReference type="Proteomes" id="UP000000248">
    <property type="component" value="Chromosome"/>
</dbReference>
<dbReference type="Gene3D" id="3.30.1330.60">
    <property type="entry name" value="OmpA-like domain"/>
    <property type="match status" value="1"/>
</dbReference>
<accession>A5EW77</accession>
<evidence type="ECO:0000313" key="2">
    <source>
        <dbReference type="EMBL" id="ABQ13105.1"/>
    </source>
</evidence>
<gene>
    <name evidence="2" type="ordered locus">DNO_0312</name>
</gene>
<dbReference type="Pfam" id="PF00691">
    <property type="entry name" value="OmpA"/>
    <property type="match status" value="1"/>
</dbReference>
<protein>
    <submittedName>
        <fullName evidence="2">OmpA family domain protein</fullName>
    </submittedName>
</protein>